<protein>
    <submittedName>
        <fullName evidence="1">Uncharacterized protein</fullName>
    </submittedName>
</protein>
<organism evidence="2">
    <name type="scientific">Pyrococcus furiosus COM1</name>
    <dbReference type="NCBI Taxonomy" id="1185654"/>
    <lineage>
        <taxon>Archaea</taxon>
        <taxon>Methanobacteriati</taxon>
        <taxon>Methanobacteriota</taxon>
        <taxon>Thermococci</taxon>
        <taxon>Thermococcales</taxon>
        <taxon>Thermococcaceae</taxon>
        <taxon>Pyrococcus</taxon>
    </lineage>
</organism>
<sequence length="34" mass="3878">MLGGMHKVRIVKSMPSIKFPDGRMAEEVENLQTF</sequence>
<evidence type="ECO:0000313" key="1">
    <source>
        <dbReference type="EMBL" id="AFN03712.1"/>
    </source>
</evidence>
<dbReference type="KEGG" id="pfi:PFC_03815"/>
<name>I6U6X3_9EURY</name>
<evidence type="ECO:0000313" key="2">
    <source>
        <dbReference type="Proteomes" id="UP000006216"/>
    </source>
</evidence>
<proteinExistence type="predicted"/>
<accession>I6U6X3</accession>
<dbReference type="Proteomes" id="UP000006216">
    <property type="component" value="Chromosome"/>
</dbReference>
<dbReference type="AlphaFoldDB" id="I6U6X3"/>
<reference evidence="1 2" key="1">
    <citation type="journal article" date="2012" name="J. Bacteriol.">
        <title>Genome Sequencing of a Genetically-Tractable Pyrococcus furiosus Strain Reveals a Highly Dynamic Genome.</title>
        <authorList>
            <person name="Bridger S.L."/>
            <person name="Lancaster W.A."/>
            <person name="Poole F.L.II."/>
            <person name="Schut G.J."/>
            <person name="Adams M.W."/>
        </authorList>
    </citation>
    <scope>NUCLEOTIDE SEQUENCE [LARGE SCALE GENOMIC DNA]</scope>
    <source>
        <strain evidence="1 2">COM1</strain>
    </source>
</reference>
<dbReference type="HOGENOM" id="CLU_3371402_0_0_2"/>
<dbReference type="EMBL" id="CP003685">
    <property type="protein sequence ID" value="AFN03712.1"/>
    <property type="molecule type" value="Genomic_DNA"/>
</dbReference>
<gene>
    <name evidence="1" type="ORF">PFC_03815</name>
</gene>